<organism evidence="7 8">
    <name type="scientific">Ferrimonas lipolytica</name>
    <dbReference type="NCBI Taxonomy" id="2724191"/>
    <lineage>
        <taxon>Bacteria</taxon>
        <taxon>Pseudomonadati</taxon>
        <taxon>Pseudomonadota</taxon>
        <taxon>Gammaproteobacteria</taxon>
        <taxon>Alteromonadales</taxon>
        <taxon>Ferrimonadaceae</taxon>
        <taxon>Ferrimonas</taxon>
    </lineage>
</organism>
<dbReference type="KEGG" id="fes:HER31_17635"/>
<evidence type="ECO:0000256" key="6">
    <source>
        <dbReference type="ARBA" id="ARBA00023277"/>
    </source>
</evidence>
<keyword evidence="8" id="KW-1185">Reference proteome</keyword>
<dbReference type="PRINTS" id="PR00413">
    <property type="entry name" value="HADHALOGNASE"/>
</dbReference>
<comment type="cofactor">
    <cofactor evidence="1">
        <name>Mg(2+)</name>
        <dbReference type="ChEBI" id="CHEBI:18420"/>
    </cofactor>
</comment>
<dbReference type="NCBIfam" id="NF008087">
    <property type="entry name" value="PRK10826.1"/>
    <property type="match status" value="1"/>
</dbReference>
<dbReference type="InterPro" id="IPR006439">
    <property type="entry name" value="HAD-SF_hydro_IA"/>
</dbReference>
<protein>
    <submittedName>
        <fullName evidence="7">Hexitol phosphatase HxpB</fullName>
    </submittedName>
</protein>
<dbReference type="InterPro" id="IPR023214">
    <property type="entry name" value="HAD_sf"/>
</dbReference>
<dbReference type="SFLD" id="SFLDG01129">
    <property type="entry name" value="C1.5:_HAD__Beta-PGM__Phosphata"/>
    <property type="match status" value="1"/>
</dbReference>
<dbReference type="PANTHER" id="PTHR46193:SF18">
    <property type="entry name" value="HEXITOL PHOSPHATASE B"/>
    <property type="match status" value="1"/>
</dbReference>
<dbReference type="InterPro" id="IPR036412">
    <property type="entry name" value="HAD-like_sf"/>
</dbReference>
<dbReference type="GO" id="GO:0016787">
    <property type="term" value="F:hydrolase activity"/>
    <property type="evidence" value="ECO:0007669"/>
    <property type="project" value="UniProtKB-KW"/>
</dbReference>
<evidence type="ECO:0000256" key="3">
    <source>
        <dbReference type="ARBA" id="ARBA00022723"/>
    </source>
</evidence>
<name>A0A6H1UIX2_9GAMM</name>
<comment type="similarity">
    <text evidence="2">Belongs to the HAD-like hydrolase superfamily. CbbY/CbbZ/Gph/YieH family.</text>
</comment>
<evidence type="ECO:0000256" key="5">
    <source>
        <dbReference type="ARBA" id="ARBA00022842"/>
    </source>
</evidence>
<dbReference type="EMBL" id="CP051180">
    <property type="protein sequence ID" value="QIZ78560.1"/>
    <property type="molecule type" value="Genomic_DNA"/>
</dbReference>
<dbReference type="SFLD" id="SFLDG01135">
    <property type="entry name" value="C1.5.6:_HAD__Beta-PGM__Phospha"/>
    <property type="match status" value="1"/>
</dbReference>
<dbReference type="Gene3D" id="1.10.150.240">
    <property type="entry name" value="Putative phosphatase, domain 2"/>
    <property type="match status" value="1"/>
</dbReference>
<dbReference type="GO" id="GO:0000287">
    <property type="term" value="F:magnesium ion binding"/>
    <property type="evidence" value="ECO:0007669"/>
    <property type="project" value="UniProtKB-ARBA"/>
</dbReference>
<dbReference type="FunFam" id="3.40.50.1000:FF:000036">
    <property type="entry name" value="HAD family hydrolase"/>
    <property type="match status" value="1"/>
</dbReference>
<gene>
    <name evidence="7" type="primary">hxpB</name>
    <name evidence="7" type="ORF">HER31_17635</name>
</gene>
<dbReference type="PANTHER" id="PTHR46193">
    <property type="entry name" value="6-PHOSPHOGLUCONATE PHOSPHATASE"/>
    <property type="match status" value="1"/>
</dbReference>
<accession>A0A6H1UIX2</accession>
<dbReference type="InterPro" id="IPR051600">
    <property type="entry name" value="Beta-PGM-like"/>
</dbReference>
<sequence>MTQQQQALALAAVIFDMDGVLVDSEPMWQRAELAVLPRYGVPLTLADTVATKGLRIDQVVALWYSRHPWQGASIDQVAAEIVDQVAALVRTEGQPLPGVEQAFAVIKANGLPIALATSSPTQLINATLERLQLTEHFQAICSAEALAYGKPHPQVYLNAATALGVAPEQCLAIEDSVNGVIAAKAANMAVVAIPEVAQQQDPRFSIANFNLATLHELNQDWWRQHCC</sequence>
<proteinExistence type="inferred from homology"/>
<dbReference type="NCBIfam" id="TIGR01509">
    <property type="entry name" value="HAD-SF-IA-v3"/>
    <property type="match status" value="1"/>
</dbReference>
<dbReference type="InterPro" id="IPR023198">
    <property type="entry name" value="PGP-like_dom2"/>
</dbReference>
<keyword evidence="4" id="KW-0378">Hydrolase</keyword>
<dbReference type="SUPFAM" id="SSF56784">
    <property type="entry name" value="HAD-like"/>
    <property type="match status" value="1"/>
</dbReference>
<evidence type="ECO:0000256" key="4">
    <source>
        <dbReference type="ARBA" id="ARBA00022801"/>
    </source>
</evidence>
<dbReference type="RefSeq" id="WP_168662640.1">
    <property type="nucleotide sequence ID" value="NZ_CP051180.1"/>
</dbReference>
<dbReference type="SFLD" id="SFLDS00003">
    <property type="entry name" value="Haloacid_Dehalogenase"/>
    <property type="match status" value="1"/>
</dbReference>
<evidence type="ECO:0000313" key="7">
    <source>
        <dbReference type="EMBL" id="QIZ78560.1"/>
    </source>
</evidence>
<evidence type="ECO:0000256" key="1">
    <source>
        <dbReference type="ARBA" id="ARBA00001946"/>
    </source>
</evidence>
<dbReference type="Pfam" id="PF00702">
    <property type="entry name" value="Hydrolase"/>
    <property type="match status" value="1"/>
</dbReference>
<dbReference type="Gene3D" id="3.40.50.1000">
    <property type="entry name" value="HAD superfamily/HAD-like"/>
    <property type="match status" value="1"/>
</dbReference>
<keyword evidence="5" id="KW-0460">Magnesium</keyword>
<reference evidence="7 8" key="1">
    <citation type="submission" date="2020-04" db="EMBL/GenBank/DDBJ databases">
        <title>Ferrimonas sp. S7 isolated from sea water.</title>
        <authorList>
            <person name="Bae S.S."/>
            <person name="Baek K."/>
        </authorList>
    </citation>
    <scope>NUCLEOTIDE SEQUENCE [LARGE SCALE GENOMIC DNA]</scope>
    <source>
        <strain evidence="7 8">S7</strain>
    </source>
</reference>
<dbReference type="Proteomes" id="UP000501602">
    <property type="component" value="Chromosome"/>
</dbReference>
<keyword evidence="6" id="KW-0119">Carbohydrate metabolism</keyword>
<evidence type="ECO:0000256" key="2">
    <source>
        <dbReference type="ARBA" id="ARBA00006171"/>
    </source>
</evidence>
<evidence type="ECO:0000313" key="8">
    <source>
        <dbReference type="Proteomes" id="UP000501602"/>
    </source>
</evidence>
<dbReference type="AlphaFoldDB" id="A0A6H1UIX2"/>
<keyword evidence="3" id="KW-0479">Metal-binding</keyword>